<keyword evidence="1" id="KW-0378">Hydrolase</keyword>
<dbReference type="EMBL" id="MU393428">
    <property type="protein sequence ID" value="KAI4869740.1"/>
    <property type="molecule type" value="Genomic_DNA"/>
</dbReference>
<evidence type="ECO:0000313" key="1">
    <source>
        <dbReference type="EMBL" id="KAI4869740.1"/>
    </source>
</evidence>
<keyword evidence="2" id="KW-1185">Reference proteome</keyword>
<comment type="caution">
    <text evidence="1">The sequence shown here is derived from an EMBL/GenBank/DDBJ whole genome shotgun (WGS) entry which is preliminary data.</text>
</comment>
<accession>A0ACB9ZD49</accession>
<evidence type="ECO:0000313" key="2">
    <source>
        <dbReference type="Proteomes" id="UP001497700"/>
    </source>
</evidence>
<name>A0ACB9ZD49_9PEZI</name>
<sequence length="442" mass="46878">MYGKINSALALLLASSTFMMQSIVESKLVFAHYMVGTVDPNTNHAQQDIDGAINVGFDAFALNVGNPGADWAKNTVQQLFDYAGTRQSFKLFFSFDFYADGDISQHQALFAQFKDHPAHLRYGPGDLPVVSSYSGGGIGPDAWRSFKTANNVYLIPNPEADGNYYSNPSGFFQSWGDAVDGVFSWETAWPDTSDTPVNVSSAKDVAVKSAADAAGKAYMMGLSSLQYKHCCGDSWYRAGETNLPERMEQILSVSPEFTEVITWNDAGESHYIGPCWPEGLTSEILQYGNSDTIPHSAWQPLIASFIDAFKSGSTNAGAMKPHSGTFAGALWYRGVLTSCSNVGDKPRGAGAAVDAVNYAVVLPAGSSGLSIRVTSGGQVLATQAVSGGLNYNSVAGMRAGAQKVELVDGSGNVVATASGSVDVGTSPTNGFCNYNYYVAGLQ</sequence>
<reference evidence="1 2" key="1">
    <citation type="journal article" date="2022" name="New Phytol.">
        <title>Ecological generalism drives hyperdiversity of secondary metabolite gene clusters in xylarialean endophytes.</title>
        <authorList>
            <person name="Franco M.E.E."/>
            <person name="Wisecaver J.H."/>
            <person name="Arnold A.E."/>
            <person name="Ju Y.M."/>
            <person name="Slot J.C."/>
            <person name="Ahrendt S."/>
            <person name="Moore L.P."/>
            <person name="Eastman K.E."/>
            <person name="Scott K."/>
            <person name="Konkel Z."/>
            <person name="Mondo S.J."/>
            <person name="Kuo A."/>
            <person name="Hayes R.D."/>
            <person name="Haridas S."/>
            <person name="Andreopoulos B."/>
            <person name="Riley R."/>
            <person name="LaButti K."/>
            <person name="Pangilinan J."/>
            <person name="Lipzen A."/>
            <person name="Amirebrahimi M."/>
            <person name="Yan J."/>
            <person name="Adam C."/>
            <person name="Keymanesh K."/>
            <person name="Ng V."/>
            <person name="Louie K."/>
            <person name="Northen T."/>
            <person name="Drula E."/>
            <person name="Henrissat B."/>
            <person name="Hsieh H.M."/>
            <person name="Youens-Clark K."/>
            <person name="Lutzoni F."/>
            <person name="Miadlikowska J."/>
            <person name="Eastwood D.C."/>
            <person name="Hamelin R.C."/>
            <person name="Grigoriev I.V."/>
            <person name="U'Ren J.M."/>
        </authorList>
    </citation>
    <scope>NUCLEOTIDE SEQUENCE [LARGE SCALE GENOMIC DNA]</scope>
    <source>
        <strain evidence="1 2">CBS 119005</strain>
    </source>
</reference>
<proteinExistence type="predicted"/>
<gene>
    <name evidence="1" type="ORF">F4820DRAFT_365729</name>
</gene>
<dbReference type="Proteomes" id="UP001497700">
    <property type="component" value="Unassembled WGS sequence"/>
</dbReference>
<protein>
    <submittedName>
        <fullName evidence="1">Glycoside hydrolase family 71 protein</fullName>
    </submittedName>
</protein>
<organism evidence="1 2">
    <name type="scientific">Hypoxylon rubiginosum</name>
    <dbReference type="NCBI Taxonomy" id="110542"/>
    <lineage>
        <taxon>Eukaryota</taxon>
        <taxon>Fungi</taxon>
        <taxon>Dikarya</taxon>
        <taxon>Ascomycota</taxon>
        <taxon>Pezizomycotina</taxon>
        <taxon>Sordariomycetes</taxon>
        <taxon>Xylariomycetidae</taxon>
        <taxon>Xylariales</taxon>
        <taxon>Hypoxylaceae</taxon>
        <taxon>Hypoxylon</taxon>
    </lineage>
</organism>